<keyword evidence="5" id="KW-0997">Cell inner membrane</keyword>
<name>A0A1W1ZIM3_9BURK</name>
<dbReference type="InterPro" id="IPR017871">
    <property type="entry name" value="ABC_transporter-like_CS"/>
</dbReference>
<protein>
    <submittedName>
        <fullName evidence="11">Microcin C transport system ATP-binding protein</fullName>
    </submittedName>
</protein>
<keyword evidence="7 11" id="KW-0067">ATP-binding</keyword>
<keyword evidence="6" id="KW-0547">Nucleotide-binding</keyword>
<gene>
    <name evidence="11" type="ORF">SAMN06296008_105161</name>
</gene>
<evidence type="ECO:0000256" key="8">
    <source>
        <dbReference type="ARBA" id="ARBA00022967"/>
    </source>
</evidence>
<dbReference type="PANTHER" id="PTHR43297:SF14">
    <property type="entry name" value="ATPASE AAA-TYPE CORE DOMAIN-CONTAINING PROTEIN"/>
    <property type="match status" value="1"/>
</dbReference>
<dbReference type="EMBL" id="FWXJ01000005">
    <property type="protein sequence ID" value="SMC48032.1"/>
    <property type="molecule type" value="Genomic_DNA"/>
</dbReference>
<dbReference type="NCBIfam" id="NF007739">
    <property type="entry name" value="PRK10419.1"/>
    <property type="match status" value="2"/>
</dbReference>
<dbReference type="GO" id="GO:0016887">
    <property type="term" value="F:ATP hydrolysis activity"/>
    <property type="evidence" value="ECO:0007669"/>
    <property type="project" value="InterPro"/>
</dbReference>
<evidence type="ECO:0000259" key="10">
    <source>
        <dbReference type="PROSITE" id="PS50893"/>
    </source>
</evidence>
<dbReference type="Proteomes" id="UP000192708">
    <property type="component" value="Unassembled WGS sequence"/>
</dbReference>
<dbReference type="NCBIfam" id="NF008453">
    <property type="entry name" value="PRK11308.1"/>
    <property type="match status" value="2"/>
</dbReference>
<dbReference type="InterPro" id="IPR003439">
    <property type="entry name" value="ABC_transporter-like_ATP-bd"/>
</dbReference>
<evidence type="ECO:0000256" key="7">
    <source>
        <dbReference type="ARBA" id="ARBA00022840"/>
    </source>
</evidence>
<reference evidence="11 12" key="1">
    <citation type="submission" date="2017-04" db="EMBL/GenBank/DDBJ databases">
        <authorList>
            <person name="Afonso C.L."/>
            <person name="Miller P.J."/>
            <person name="Scott M.A."/>
            <person name="Spackman E."/>
            <person name="Goraichik I."/>
            <person name="Dimitrov K.M."/>
            <person name="Suarez D.L."/>
            <person name="Swayne D.E."/>
        </authorList>
    </citation>
    <scope>NUCLEOTIDE SEQUENCE [LARGE SCALE GENOMIC DNA]</scope>
    <source>
        <strain evidence="11 12">VK13</strain>
    </source>
</reference>
<organism evidence="11 12">
    <name type="scientific">Polynucleobacter kasalickyi</name>
    <dbReference type="NCBI Taxonomy" id="1938817"/>
    <lineage>
        <taxon>Bacteria</taxon>
        <taxon>Pseudomonadati</taxon>
        <taxon>Pseudomonadota</taxon>
        <taxon>Betaproteobacteria</taxon>
        <taxon>Burkholderiales</taxon>
        <taxon>Burkholderiaceae</taxon>
        <taxon>Polynucleobacter</taxon>
    </lineage>
</organism>
<keyword evidence="3" id="KW-0813">Transport</keyword>
<accession>A0A1W1ZIM3</accession>
<evidence type="ECO:0000256" key="1">
    <source>
        <dbReference type="ARBA" id="ARBA00004417"/>
    </source>
</evidence>
<dbReference type="RefSeq" id="WP_084283309.1">
    <property type="nucleotide sequence ID" value="NZ_FWXJ01000005.1"/>
</dbReference>
<evidence type="ECO:0000313" key="12">
    <source>
        <dbReference type="Proteomes" id="UP000192708"/>
    </source>
</evidence>
<feature type="domain" description="ABC transporter" evidence="10">
    <location>
        <begin position="7"/>
        <end position="258"/>
    </location>
</feature>
<keyword evidence="9" id="KW-0472">Membrane</keyword>
<dbReference type="InterPro" id="IPR027417">
    <property type="entry name" value="P-loop_NTPase"/>
</dbReference>
<dbReference type="InterPro" id="IPR050388">
    <property type="entry name" value="ABC_Ni/Peptide_Import"/>
</dbReference>
<dbReference type="OrthoDB" id="9802772at2"/>
<dbReference type="PANTHER" id="PTHR43297">
    <property type="entry name" value="OLIGOPEPTIDE TRANSPORT ATP-BINDING PROTEIN APPD"/>
    <property type="match status" value="1"/>
</dbReference>
<dbReference type="SUPFAM" id="SSF52540">
    <property type="entry name" value="P-loop containing nucleoside triphosphate hydrolases"/>
    <property type="match status" value="2"/>
</dbReference>
<dbReference type="Pfam" id="PF08352">
    <property type="entry name" value="oligo_HPY"/>
    <property type="match status" value="2"/>
</dbReference>
<sequence length="542" mass="60014">MSYDLSVRDLSIAFGDGRKEKSVVNQISFDLQQGRRLAIVGESGSGKSITAMSILGLLPETAQIHGQILWNGSNLLALSNEKIRQIRGREVAMVFQEPMTALNPLFTIGNQIAEAVAIHEVNWSKAQCLERALQMLEKVRLPDAKNKLKVYPHQLSGGQRQRVMIAMALSTKPKLLIADEPTTALDVNLRQQILDLILDLQKDPEGEGMSVLLITHDLHLVKKFAQDVAVMYQGKIVERGTLQEIFENPQLPYTQTLINSRPENKLLPIVPLATELLKVDHLSVSYPIPRGGWDQFKKVFRPTDFKHVLSDVSFDLKQGETIGIIGESGSGKTTLGMALLGLSPGIFSKVEGSVEVFGNPWLSLSDRQRRPLRAKVQVIFQDPFGSLSPRLSVGEIIGEGLSVHFKNLTPLQIEQMVTDVLIEVGLDKSSAERYPHEFSGGQRQRIAIARALILKPEILILDEPTSALDVTIQKQVLALLTDLQHKFNLAYVLITHDISVVQAMSHRLMVLQNGAVVEQGDTQTLISNPAHPYTKNLINAAF</sequence>
<evidence type="ECO:0000256" key="4">
    <source>
        <dbReference type="ARBA" id="ARBA00022475"/>
    </source>
</evidence>
<dbReference type="Pfam" id="PF00005">
    <property type="entry name" value="ABC_tran"/>
    <property type="match status" value="2"/>
</dbReference>
<dbReference type="Gene3D" id="3.40.50.300">
    <property type="entry name" value="P-loop containing nucleotide triphosphate hydrolases"/>
    <property type="match status" value="2"/>
</dbReference>
<dbReference type="InterPro" id="IPR003593">
    <property type="entry name" value="AAA+_ATPase"/>
</dbReference>
<evidence type="ECO:0000256" key="3">
    <source>
        <dbReference type="ARBA" id="ARBA00022448"/>
    </source>
</evidence>
<evidence type="ECO:0000256" key="5">
    <source>
        <dbReference type="ARBA" id="ARBA00022519"/>
    </source>
</evidence>
<dbReference type="SMART" id="SM00382">
    <property type="entry name" value="AAA"/>
    <property type="match status" value="2"/>
</dbReference>
<comment type="similarity">
    <text evidence="2">Belongs to the ABC transporter superfamily.</text>
</comment>
<dbReference type="InterPro" id="IPR013563">
    <property type="entry name" value="Oligopep_ABC_C"/>
</dbReference>
<dbReference type="GO" id="GO:0015833">
    <property type="term" value="P:peptide transport"/>
    <property type="evidence" value="ECO:0007669"/>
    <property type="project" value="InterPro"/>
</dbReference>
<keyword evidence="8" id="KW-1278">Translocase</keyword>
<evidence type="ECO:0000313" key="11">
    <source>
        <dbReference type="EMBL" id="SMC48032.1"/>
    </source>
</evidence>
<keyword evidence="4" id="KW-1003">Cell membrane</keyword>
<evidence type="ECO:0000256" key="9">
    <source>
        <dbReference type="ARBA" id="ARBA00023136"/>
    </source>
</evidence>
<dbReference type="STRING" id="1938817.SAMN06296008_105161"/>
<feature type="domain" description="ABC transporter" evidence="10">
    <location>
        <begin position="294"/>
        <end position="538"/>
    </location>
</feature>
<dbReference type="GO" id="GO:0005524">
    <property type="term" value="F:ATP binding"/>
    <property type="evidence" value="ECO:0007669"/>
    <property type="project" value="UniProtKB-KW"/>
</dbReference>
<keyword evidence="12" id="KW-1185">Reference proteome</keyword>
<dbReference type="CDD" id="cd03257">
    <property type="entry name" value="ABC_NikE_OppD_transporters"/>
    <property type="match status" value="2"/>
</dbReference>
<dbReference type="PROSITE" id="PS00211">
    <property type="entry name" value="ABC_TRANSPORTER_1"/>
    <property type="match status" value="2"/>
</dbReference>
<evidence type="ECO:0000256" key="2">
    <source>
        <dbReference type="ARBA" id="ARBA00005417"/>
    </source>
</evidence>
<dbReference type="GO" id="GO:0055085">
    <property type="term" value="P:transmembrane transport"/>
    <property type="evidence" value="ECO:0007669"/>
    <property type="project" value="UniProtKB-ARBA"/>
</dbReference>
<dbReference type="PROSITE" id="PS50893">
    <property type="entry name" value="ABC_TRANSPORTER_2"/>
    <property type="match status" value="2"/>
</dbReference>
<evidence type="ECO:0000256" key="6">
    <source>
        <dbReference type="ARBA" id="ARBA00022741"/>
    </source>
</evidence>
<dbReference type="AlphaFoldDB" id="A0A1W1ZIM3"/>
<dbReference type="FunFam" id="3.40.50.300:FF:000016">
    <property type="entry name" value="Oligopeptide ABC transporter ATP-binding component"/>
    <property type="match status" value="1"/>
</dbReference>
<comment type="subcellular location">
    <subcellularLocation>
        <location evidence="1">Cell inner membrane</location>
        <topology evidence="1">Peripheral membrane protein</topology>
    </subcellularLocation>
</comment>
<proteinExistence type="inferred from homology"/>
<dbReference type="GO" id="GO:0005886">
    <property type="term" value="C:plasma membrane"/>
    <property type="evidence" value="ECO:0007669"/>
    <property type="project" value="UniProtKB-SubCell"/>
</dbReference>